<name>A0A835D7M8_TETSI</name>
<accession>A0A835D7M8</accession>
<dbReference type="InterPro" id="IPR046346">
    <property type="entry name" value="Aminoacid_DH-like_N_sf"/>
</dbReference>
<dbReference type="SUPFAM" id="SSF53223">
    <property type="entry name" value="Aminoacid dehydrogenase-like, N-terminal domain"/>
    <property type="match status" value="1"/>
</dbReference>
<dbReference type="GO" id="GO:0005829">
    <property type="term" value="C:cytosol"/>
    <property type="evidence" value="ECO:0007669"/>
    <property type="project" value="TreeGrafter"/>
</dbReference>
<dbReference type="AlphaFoldDB" id="A0A835D7M8"/>
<evidence type="ECO:0000256" key="3">
    <source>
        <dbReference type="SAM" id="MobiDB-lite"/>
    </source>
</evidence>
<gene>
    <name evidence="5" type="ORF">HHK36_021737</name>
</gene>
<dbReference type="Gene3D" id="1.10.285.10">
    <property type="entry name" value="Glutamate Dehydrogenase, chain A, domain 3"/>
    <property type="match status" value="1"/>
</dbReference>
<keyword evidence="6" id="KW-1185">Reference proteome</keyword>
<dbReference type="Gene3D" id="3.40.50.10860">
    <property type="entry name" value="Leucine Dehydrogenase, chain A, domain 1"/>
    <property type="match status" value="2"/>
</dbReference>
<dbReference type="PANTHER" id="PTHR43571:SF1">
    <property type="entry name" value="NADP-SPECIFIC GLUTAMATE DEHYDROGENASE 1-RELATED"/>
    <property type="match status" value="1"/>
</dbReference>
<dbReference type="Pfam" id="PF02812">
    <property type="entry name" value="ELFV_dehydrog_N"/>
    <property type="match status" value="2"/>
</dbReference>
<dbReference type="OrthoDB" id="6718861at2759"/>
<dbReference type="GO" id="GO:0006537">
    <property type="term" value="P:glutamate biosynthetic process"/>
    <property type="evidence" value="ECO:0007669"/>
    <property type="project" value="TreeGrafter"/>
</dbReference>
<proteinExistence type="inferred from homology"/>
<evidence type="ECO:0000256" key="2">
    <source>
        <dbReference type="ARBA" id="ARBA00023002"/>
    </source>
</evidence>
<evidence type="ECO:0000313" key="6">
    <source>
        <dbReference type="Proteomes" id="UP000655225"/>
    </source>
</evidence>
<comment type="caution">
    <text evidence="5">The sequence shown here is derived from an EMBL/GenBank/DDBJ whole genome shotgun (WGS) entry which is preliminary data.</text>
</comment>
<dbReference type="PANTHER" id="PTHR43571">
    <property type="entry name" value="NADP-SPECIFIC GLUTAMATE DEHYDROGENASE 1-RELATED"/>
    <property type="match status" value="1"/>
</dbReference>
<dbReference type="InterPro" id="IPR050724">
    <property type="entry name" value="Glu_Leu_Phe_Val_DH"/>
</dbReference>
<sequence>METAPQSRDLVVGRRKSKAKSRPSWGREWRISKPVLIMGLKERRRWQQVRACFSDDRSARSVDHWGLCKVSSPVARAHPSKDKPRFGAVQSRPSVSVQSGIMDLERGLGPNGVCSSSPLSEDPFRLYPLIASLGSCNRGKLSVNLANLILPILPRGGASKGSLVKSISRGGSSSLAGSFRIKCLKTLGGSSLGPAFLPLWVPSLSGIFGVRAVSKRWRPRKRLGSLLVLYRGSKTCYAEESPSIKVEFAGADDQVLALREDMLAISLVETRATRVGPRSAGLRNIQGSPGTSVLNVVSSFGWPAIVGDYFSDGEVVSCTQDSAGSIRVVLEIVVQGHTSIKIFCLLMLFSSWLCCEALMSKTAGSIVEAVLKRDPHEIEFIQSVQEAVHSLERVIAKNSYYVHILERLLEPERMVVFRVPWVDDKGETQVNRGFRGQFSQVLGPCRGGLRYHPSMNLSIAKFLGFEQVLFAYWTSSSFILPLYIMRFCQSFMDELYRYLGPDQDLPTEEMGVGPREMGYLFGQYKRLAGHFQVLMTLKYNQYHSFMEDDGFVWTANWGSCLYDFICMIYLCREVLQGQESSGLALVFELKLPAMDW</sequence>
<reference evidence="5 6" key="1">
    <citation type="submission" date="2020-04" db="EMBL/GenBank/DDBJ databases">
        <title>Plant Genome Project.</title>
        <authorList>
            <person name="Zhang R.-G."/>
        </authorList>
    </citation>
    <scope>NUCLEOTIDE SEQUENCE [LARGE SCALE GENOMIC DNA]</scope>
    <source>
        <strain evidence="5">YNK0</strain>
        <tissue evidence="5">Leaf</tissue>
    </source>
</reference>
<feature type="domain" description="Glutamate/phenylalanine/leucine/valine/L-tryptophan dehydrogenase dimerisation" evidence="4">
    <location>
        <begin position="411"/>
        <end position="468"/>
    </location>
</feature>
<comment type="similarity">
    <text evidence="1">Belongs to the Glu/Leu/Phe/Val dehydrogenases family.</text>
</comment>
<feature type="domain" description="Glutamate/phenylalanine/leucine/valine/L-tryptophan dehydrogenase dimerisation" evidence="4">
    <location>
        <begin position="484"/>
        <end position="525"/>
    </location>
</feature>
<organism evidence="5 6">
    <name type="scientific">Tetracentron sinense</name>
    <name type="common">Spur-leaf</name>
    <dbReference type="NCBI Taxonomy" id="13715"/>
    <lineage>
        <taxon>Eukaryota</taxon>
        <taxon>Viridiplantae</taxon>
        <taxon>Streptophyta</taxon>
        <taxon>Embryophyta</taxon>
        <taxon>Tracheophyta</taxon>
        <taxon>Spermatophyta</taxon>
        <taxon>Magnoliopsida</taxon>
        <taxon>Trochodendrales</taxon>
        <taxon>Trochodendraceae</taxon>
        <taxon>Tetracentron</taxon>
    </lineage>
</organism>
<evidence type="ECO:0000256" key="1">
    <source>
        <dbReference type="ARBA" id="ARBA00006382"/>
    </source>
</evidence>
<feature type="region of interest" description="Disordered" evidence="3">
    <location>
        <begin position="1"/>
        <end position="24"/>
    </location>
</feature>
<keyword evidence="2" id="KW-0560">Oxidoreductase</keyword>
<evidence type="ECO:0000313" key="5">
    <source>
        <dbReference type="EMBL" id="KAF8393493.1"/>
    </source>
</evidence>
<dbReference type="Proteomes" id="UP000655225">
    <property type="component" value="Unassembled WGS sequence"/>
</dbReference>
<dbReference type="InterPro" id="IPR006097">
    <property type="entry name" value="Glu/Leu/Phe/Val/Trp_DH_dimer"/>
</dbReference>
<protein>
    <recommendedName>
        <fullName evidence="4">Glutamate/phenylalanine/leucine/valine/L-tryptophan dehydrogenase dimerisation domain-containing protein</fullName>
    </recommendedName>
</protein>
<dbReference type="GO" id="GO:0004354">
    <property type="term" value="F:glutamate dehydrogenase (NADP+) activity"/>
    <property type="evidence" value="ECO:0007669"/>
    <property type="project" value="TreeGrafter"/>
</dbReference>
<evidence type="ECO:0000259" key="4">
    <source>
        <dbReference type="Pfam" id="PF02812"/>
    </source>
</evidence>
<dbReference type="EMBL" id="JABCRI010000015">
    <property type="protein sequence ID" value="KAF8393493.1"/>
    <property type="molecule type" value="Genomic_DNA"/>
</dbReference>